<reference evidence="2" key="1">
    <citation type="journal article" date="2021" name="PeerJ">
        <title>Extensive microbial diversity within the chicken gut microbiome revealed by metagenomics and culture.</title>
        <authorList>
            <person name="Gilroy R."/>
            <person name="Ravi A."/>
            <person name="Getino M."/>
            <person name="Pursley I."/>
            <person name="Horton D.L."/>
            <person name="Alikhan N.F."/>
            <person name="Baker D."/>
            <person name="Gharbi K."/>
            <person name="Hall N."/>
            <person name="Watson M."/>
            <person name="Adriaenssens E.M."/>
            <person name="Foster-Nyarko E."/>
            <person name="Jarju S."/>
            <person name="Secka A."/>
            <person name="Antonio M."/>
            <person name="Oren A."/>
            <person name="Chaudhuri R.R."/>
            <person name="La Ragione R."/>
            <person name="Hildebrand F."/>
            <person name="Pallen M.J."/>
        </authorList>
    </citation>
    <scope>NUCLEOTIDE SEQUENCE</scope>
    <source>
        <strain evidence="2">1719</strain>
    </source>
</reference>
<dbReference type="InterPro" id="IPR005901">
    <property type="entry name" value="GLPGLI"/>
</dbReference>
<proteinExistence type="predicted"/>
<dbReference type="EMBL" id="DXEZ01000163">
    <property type="protein sequence ID" value="HIX54556.1"/>
    <property type="molecule type" value="Genomic_DNA"/>
</dbReference>
<protein>
    <submittedName>
        <fullName evidence="2">GLPGLI family protein</fullName>
    </submittedName>
</protein>
<feature type="chain" id="PRO_5038646760" evidence="1">
    <location>
        <begin position="21"/>
        <end position="258"/>
    </location>
</feature>
<feature type="signal peptide" evidence="1">
    <location>
        <begin position="1"/>
        <end position="20"/>
    </location>
</feature>
<evidence type="ECO:0000256" key="1">
    <source>
        <dbReference type="SAM" id="SignalP"/>
    </source>
</evidence>
<name>A0A9D1W8P9_9SPHI</name>
<reference evidence="2" key="2">
    <citation type="submission" date="2021-04" db="EMBL/GenBank/DDBJ databases">
        <authorList>
            <person name="Gilroy R."/>
        </authorList>
    </citation>
    <scope>NUCLEOTIDE SEQUENCE</scope>
    <source>
        <strain evidence="2">1719</strain>
    </source>
</reference>
<accession>A0A9D1W8P9</accession>
<keyword evidence="1" id="KW-0732">Signal</keyword>
<organism evidence="2 3">
    <name type="scientific">Candidatus Sphingobacterium stercoripullorum</name>
    <dbReference type="NCBI Taxonomy" id="2838759"/>
    <lineage>
        <taxon>Bacteria</taxon>
        <taxon>Pseudomonadati</taxon>
        <taxon>Bacteroidota</taxon>
        <taxon>Sphingobacteriia</taxon>
        <taxon>Sphingobacteriales</taxon>
        <taxon>Sphingobacteriaceae</taxon>
        <taxon>Sphingobacterium</taxon>
    </lineage>
</organism>
<dbReference type="AlphaFoldDB" id="A0A9D1W8P9"/>
<dbReference type="NCBIfam" id="TIGR01200">
    <property type="entry name" value="GLPGLI"/>
    <property type="match status" value="1"/>
</dbReference>
<comment type="caution">
    <text evidence="2">The sequence shown here is derived from an EMBL/GenBank/DDBJ whole genome shotgun (WGS) entry which is preliminary data.</text>
</comment>
<dbReference type="Proteomes" id="UP000824156">
    <property type="component" value="Unassembled WGS sequence"/>
</dbReference>
<dbReference type="Pfam" id="PF09697">
    <property type="entry name" value="Porph_ging"/>
    <property type="match status" value="1"/>
</dbReference>
<sequence length="258" mass="29448">MRTIFLLITFLIASASYSFAQYAYFPNYGEIQYEKTIFVKNLLKRYVGMMEDENVDMFTRLSNEVPETVVQKSKLAFEGDKYTFEEFDEDFSGTLGMLKGSGLLGFLSTYQVDLASGTSERLFDFVGQNVIIEDSLQNITWKLTDEYREIAGYECRRANGVVFDSISVVAFYTEQIPHSLGPNTSHGLPGAILGYVVPQLHFHIYATKINVIKPTFATINAKKAERLDHDEFSRIIKTNFGNFFTGKLFDYFLSIIFL</sequence>
<evidence type="ECO:0000313" key="2">
    <source>
        <dbReference type="EMBL" id="HIX54556.1"/>
    </source>
</evidence>
<gene>
    <name evidence="2" type="ORF">H9853_05980</name>
</gene>
<evidence type="ECO:0000313" key="3">
    <source>
        <dbReference type="Proteomes" id="UP000824156"/>
    </source>
</evidence>